<dbReference type="EC" id="3.2.1.21" evidence="5"/>
<evidence type="ECO:0000313" key="5">
    <source>
        <dbReference type="EMBL" id="MBM7573567.1"/>
    </source>
</evidence>
<keyword evidence="5" id="KW-0326">Glycosidase</keyword>
<proteinExistence type="inferred from homology"/>
<dbReference type="Gene3D" id="3.40.50.1700">
    <property type="entry name" value="Glycoside hydrolase family 3 C-terminal domain"/>
    <property type="match status" value="1"/>
</dbReference>
<evidence type="ECO:0000259" key="4">
    <source>
        <dbReference type="SMART" id="SM01217"/>
    </source>
</evidence>
<feature type="domain" description="Fibronectin type III-like" evidence="4">
    <location>
        <begin position="608"/>
        <end position="678"/>
    </location>
</feature>
<sequence length="695" mass="76605">MTVTKQERLAYTDKAQEIVDQMSLEEKVYLMSGRMSFEELMEDIAKGHHYNWYPYPAGGNERLGVPEMKFVDGPRGVVSGNSTCFPVSMARGAAFDKDLEERIGNAIGKEIRAHGGNLFGGVCINLPRNPGWGRSQEVYGEDSFLLGAMGAALTKGVQAENVIACVKHYAFNSMENARFKVSVEADKRTEREVYLAHFKDVIDAGAASVMSAYNLYKGTFCGHSDYLLNQVLKDEWDFDGFVISDFIWGVKDTVEGANGGMDIEMCHTKYFGDNLVEAVKTGKVSEEKIDQAATRIVRTLLAFTEADNKDYSKDLIGNEEHIALALEAAEKSITLMKNDDQVLPFSKDTNRIAVIGKLGDKDNTGDHGSSRVFPPYVVTPLEGLKKQLPNAEVIFDDGQDLEKAKQTAKSADAVVFVVGYDHDDEGEFINNPDEDKDALGEGDAGFGAGGDRKTSLGLHDDEIELIQAVGPVNSNSVAVLIGGNTIMIEEWKNDVSGILMAYYPGMEGGTALAKTLFGEVNPSGKLPFVLPKKESDLPQVDWDAEQITYDYYHGYTKLEKEGKEPSLPFGYGLSYTTFTQSNASFDVKNDQIVATCEVENTGEREGTEVVQLYVGYSQSKIDRPVKVLRGFERVSLAPGEKRVVTVTCPIEKVRWFNPETNQWELEAIDYDVYIGSSSDNKDLIKGEVSLATYNV</sequence>
<accession>A0ABS2N617</accession>
<protein>
    <submittedName>
        <fullName evidence="5">Beta-glucosidase</fullName>
        <ecNumber evidence="5">3.2.1.21</ecNumber>
    </submittedName>
</protein>
<reference evidence="5 6" key="1">
    <citation type="submission" date="2021-01" db="EMBL/GenBank/DDBJ databases">
        <title>Genomic Encyclopedia of Type Strains, Phase IV (KMG-IV): sequencing the most valuable type-strain genomes for metagenomic binning, comparative biology and taxonomic classification.</title>
        <authorList>
            <person name="Goeker M."/>
        </authorList>
    </citation>
    <scope>NUCLEOTIDE SEQUENCE [LARGE SCALE GENOMIC DNA]</scope>
    <source>
        <strain evidence="5 6">DSM 23711</strain>
    </source>
</reference>
<keyword evidence="2 5" id="KW-0378">Hydrolase</keyword>
<keyword evidence="6" id="KW-1185">Reference proteome</keyword>
<feature type="region of interest" description="Disordered" evidence="3">
    <location>
        <begin position="427"/>
        <end position="446"/>
    </location>
</feature>
<dbReference type="SUPFAM" id="SSF52279">
    <property type="entry name" value="Beta-D-glucan exohydrolase, C-terminal domain"/>
    <property type="match status" value="1"/>
</dbReference>
<dbReference type="InterPro" id="IPR002772">
    <property type="entry name" value="Glyco_hydro_3_C"/>
</dbReference>
<dbReference type="PRINTS" id="PR00133">
    <property type="entry name" value="GLHYDRLASE3"/>
</dbReference>
<dbReference type="InterPro" id="IPR013783">
    <property type="entry name" value="Ig-like_fold"/>
</dbReference>
<feature type="compositionally biased region" description="Acidic residues" evidence="3">
    <location>
        <begin position="427"/>
        <end position="436"/>
    </location>
</feature>
<dbReference type="PANTHER" id="PTHR42715">
    <property type="entry name" value="BETA-GLUCOSIDASE"/>
    <property type="match status" value="1"/>
</dbReference>
<evidence type="ECO:0000313" key="6">
    <source>
        <dbReference type="Proteomes" id="UP001296943"/>
    </source>
</evidence>
<dbReference type="Pfam" id="PF14310">
    <property type="entry name" value="Fn3-like"/>
    <property type="match status" value="1"/>
</dbReference>
<evidence type="ECO:0000256" key="2">
    <source>
        <dbReference type="ARBA" id="ARBA00022801"/>
    </source>
</evidence>
<dbReference type="InterPro" id="IPR001764">
    <property type="entry name" value="Glyco_hydro_3_N"/>
</dbReference>
<comment type="similarity">
    <text evidence="1">Belongs to the glycosyl hydrolase 3 family.</text>
</comment>
<dbReference type="Pfam" id="PF00933">
    <property type="entry name" value="Glyco_hydro_3"/>
    <property type="match status" value="1"/>
</dbReference>
<dbReference type="EMBL" id="JAFBDR010000037">
    <property type="protein sequence ID" value="MBM7573567.1"/>
    <property type="molecule type" value="Genomic_DNA"/>
</dbReference>
<dbReference type="Gene3D" id="3.20.20.300">
    <property type="entry name" value="Glycoside hydrolase, family 3, N-terminal domain"/>
    <property type="match status" value="1"/>
</dbReference>
<dbReference type="InterPro" id="IPR017853">
    <property type="entry name" value="GH"/>
</dbReference>
<dbReference type="InterPro" id="IPR036962">
    <property type="entry name" value="Glyco_hydro_3_N_sf"/>
</dbReference>
<dbReference type="InterPro" id="IPR050288">
    <property type="entry name" value="Cellulose_deg_GH3"/>
</dbReference>
<dbReference type="InterPro" id="IPR036881">
    <property type="entry name" value="Glyco_hydro_3_C_sf"/>
</dbReference>
<dbReference type="Proteomes" id="UP001296943">
    <property type="component" value="Unassembled WGS sequence"/>
</dbReference>
<name>A0ABS2N617_9BACI</name>
<dbReference type="PANTHER" id="PTHR42715:SF3">
    <property type="entry name" value="BETA-GLUCOSIDASE B-RELATED"/>
    <property type="match status" value="1"/>
</dbReference>
<evidence type="ECO:0000256" key="3">
    <source>
        <dbReference type="SAM" id="MobiDB-lite"/>
    </source>
</evidence>
<dbReference type="InterPro" id="IPR026891">
    <property type="entry name" value="Fn3-like"/>
</dbReference>
<dbReference type="GO" id="GO:0008422">
    <property type="term" value="F:beta-glucosidase activity"/>
    <property type="evidence" value="ECO:0007669"/>
    <property type="project" value="UniProtKB-EC"/>
</dbReference>
<gene>
    <name evidence="5" type="ORF">JOC48_004131</name>
</gene>
<organism evidence="5 6">
    <name type="scientific">Aquibacillus albus</name>
    <dbReference type="NCBI Taxonomy" id="1168171"/>
    <lineage>
        <taxon>Bacteria</taxon>
        <taxon>Bacillati</taxon>
        <taxon>Bacillota</taxon>
        <taxon>Bacilli</taxon>
        <taxon>Bacillales</taxon>
        <taxon>Bacillaceae</taxon>
        <taxon>Aquibacillus</taxon>
    </lineage>
</organism>
<evidence type="ECO:0000256" key="1">
    <source>
        <dbReference type="ARBA" id="ARBA00005336"/>
    </source>
</evidence>
<dbReference type="Pfam" id="PF01915">
    <property type="entry name" value="Glyco_hydro_3_C"/>
    <property type="match status" value="1"/>
</dbReference>
<dbReference type="Gene3D" id="2.60.40.10">
    <property type="entry name" value="Immunoglobulins"/>
    <property type="match status" value="1"/>
</dbReference>
<comment type="caution">
    <text evidence="5">The sequence shown here is derived from an EMBL/GenBank/DDBJ whole genome shotgun (WGS) entry which is preliminary data.</text>
</comment>
<dbReference type="SUPFAM" id="SSF51445">
    <property type="entry name" value="(Trans)glycosidases"/>
    <property type="match status" value="1"/>
</dbReference>
<dbReference type="RefSeq" id="WP_204502205.1">
    <property type="nucleotide sequence ID" value="NZ_JAFBDR010000037.1"/>
</dbReference>
<dbReference type="SMART" id="SM01217">
    <property type="entry name" value="Fn3_like"/>
    <property type="match status" value="1"/>
</dbReference>